<keyword evidence="1" id="KW-0677">Repeat</keyword>
<dbReference type="PANTHER" id="PTHR44858:SF1">
    <property type="entry name" value="UDP-N-ACETYLGLUCOSAMINE--PEPTIDE N-ACETYLGLUCOSAMINYLTRANSFERASE SPINDLY-RELATED"/>
    <property type="match status" value="1"/>
</dbReference>
<dbReference type="Pfam" id="PF13181">
    <property type="entry name" value="TPR_8"/>
    <property type="match status" value="1"/>
</dbReference>
<dbReference type="InterPro" id="IPR019734">
    <property type="entry name" value="TPR_rpt"/>
</dbReference>
<sequence>MKKLLHWAAAGLLMLAAALPASSELTLPPDVMQYATEGINGVYSLDFDTAQKNIERVFKDYPDHPFAHFGNAMIAWSRYEYEYELSDDRQRKVFEQILDESIAGIKRWIKQYPEDPNAYMGIGALYGLRAMFTMRNRSWITAYFSGRRAIKNLEKSLELDPTYYDAYFGLGIYQYYAGTLPSVIKILAKIVAIKGDPDEGVAQLNLAREKAHFTSDSAKLILIEIQNTRNSKYYAPQKSLEYIRQLRAKYPKNPLMHYVEIICLYETAHYDEVTEQAEDFLKLIGTDPFYKDIYISRAYTALGTVQMQKGNFEQARALFEQGQQAIKNQEPSRWGVWNEVRLGEVYDVLGAREKAKKQYRYVLSFDDKWGFDDLAKKLLQTPYAVPASRDVGPLPPQA</sequence>
<dbReference type="Proteomes" id="UP000196368">
    <property type="component" value="Unassembled WGS sequence"/>
</dbReference>
<keyword evidence="4" id="KW-0732">Signal</keyword>
<proteinExistence type="predicted"/>
<evidence type="ECO:0000256" key="2">
    <source>
        <dbReference type="ARBA" id="ARBA00022803"/>
    </source>
</evidence>
<keyword evidence="2 3" id="KW-0802">TPR repeat</keyword>
<dbReference type="SUPFAM" id="SSF48452">
    <property type="entry name" value="TPR-like"/>
    <property type="match status" value="2"/>
</dbReference>
<gene>
    <name evidence="5" type="ORF">B5F75_02335</name>
</gene>
<dbReference type="InterPro" id="IPR011990">
    <property type="entry name" value="TPR-like_helical_dom_sf"/>
</dbReference>
<evidence type="ECO:0008006" key="7">
    <source>
        <dbReference type="Google" id="ProtNLM"/>
    </source>
</evidence>
<reference evidence="6" key="1">
    <citation type="submission" date="2017-04" db="EMBL/GenBank/DDBJ databases">
        <title>Function of individual gut microbiota members based on whole genome sequencing of pure cultures obtained from chicken caecum.</title>
        <authorList>
            <person name="Medvecky M."/>
            <person name="Cejkova D."/>
            <person name="Polansky O."/>
            <person name="Karasova D."/>
            <person name="Kubasova T."/>
            <person name="Cizek A."/>
            <person name="Rychlik I."/>
        </authorList>
    </citation>
    <scope>NUCLEOTIDE SEQUENCE [LARGE SCALE GENOMIC DNA]</scope>
    <source>
        <strain evidence="6">An273</strain>
    </source>
</reference>
<keyword evidence="6" id="KW-1185">Reference proteome</keyword>
<dbReference type="RefSeq" id="WP_087287333.1">
    <property type="nucleotide sequence ID" value="NZ_NFJD01000001.1"/>
</dbReference>
<feature type="signal peptide" evidence="4">
    <location>
        <begin position="1"/>
        <end position="23"/>
    </location>
</feature>
<evidence type="ECO:0000313" key="5">
    <source>
        <dbReference type="EMBL" id="OUO57634.1"/>
    </source>
</evidence>
<accession>A0A1Y4DET4</accession>
<dbReference type="Gene3D" id="1.25.40.10">
    <property type="entry name" value="Tetratricopeptide repeat domain"/>
    <property type="match status" value="2"/>
</dbReference>
<feature type="chain" id="PRO_5012373161" description="Tetratricopeptide repeat protein" evidence="4">
    <location>
        <begin position="24"/>
        <end position="398"/>
    </location>
</feature>
<dbReference type="OrthoDB" id="9813254at2"/>
<dbReference type="EMBL" id="NFJD01000001">
    <property type="protein sequence ID" value="OUO57634.1"/>
    <property type="molecule type" value="Genomic_DNA"/>
</dbReference>
<dbReference type="AlphaFoldDB" id="A0A1Y4DET4"/>
<evidence type="ECO:0000256" key="3">
    <source>
        <dbReference type="PROSITE-ProRule" id="PRU00339"/>
    </source>
</evidence>
<protein>
    <recommendedName>
        <fullName evidence="7">Tetratricopeptide repeat protein</fullName>
    </recommendedName>
</protein>
<organism evidence="5 6">
    <name type="scientific">Candidatus Avelusimicrobium gallicola</name>
    <dbReference type="NCBI Taxonomy" id="2562704"/>
    <lineage>
        <taxon>Bacteria</taxon>
        <taxon>Pseudomonadati</taxon>
        <taxon>Elusimicrobiota</taxon>
        <taxon>Elusimicrobia</taxon>
        <taxon>Elusimicrobiales</taxon>
        <taxon>Elusimicrobiaceae</taxon>
        <taxon>Candidatus Avelusimicrobium</taxon>
    </lineage>
</organism>
<dbReference type="InterPro" id="IPR050498">
    <property type="entry name" value="Ycf3"/>
</dbReference>
<feature type="repeat" description="TPR" evidence="3">
    <location>
        <begin position="296"/>
        <end position="329"/>
    </location>
</feature>
<evidence type="ECO:0000256" key="1">
    <source>
        <dbReference type="ARBA" id="ARBA00022737"/>
    </source>
</evidence>
<name>A0A1Y4DET4_9BACT</name>
<evidence type="ECO:0000256" key="4">
    <source>
        <dbReference type="SAM" id="SignalP"/>
    </source>
</evidence>
<evidence type="ECO:0000313" key="6">
    <source>
        <dbReference type="Proteomes" id="UP000196368"/>
    </source>
</evidence>
<dbReference type="PROSITE" id="PS50005">
    <property type="entry name" value="TPR"/>
    <property type="match status" value="1"/>
</dbReference>
<dbReference type="PANTHER" id="PTHR44858">
    <property type="entry name" value="TETRATRICOPEPTIDE REPEAT PROTEIN 6"/>
    <property type="match status" value="1"/>
</dbReference>
<comment type="caution">
    <text evidence="5">The sequence shown here is derived from an EMBL/GenBank/DDBJ whole genome shotgun (WGS) entry which is preliminary data.</text>
</comment>